<organism evidence="1 2">
    <name type="scientific">Asbolus verrucosus</name>
    <name type="common">Desert ironclad beetle</name>
    <dbReference type="NCBI Taxonomy" id="1661398"/>
    <lineage>
        <taxon>Eukaryota</taxon>
        <taxon>Metazoa</taxon>
        <taxon>Ecdysozoa</taxon>
        <taxon>Arthropoda</taxon>
        <taxon>Hexapoda</taxon>
        <taxon>Insecta</taxon>
        <taxon>Pterygota</taxon>
        <taxon>Neoptera</taxon>
        <taxon>Endopterygota</taxon>
        <taxon>Coleoptera</taxon>
        <taxon>Polyphaga</taxon>
        <taxon>Cucujiformia</taxon>
        <taxon>Tenebrionidae</taxon>
        <taxon>Pimeliinae</taxon>
        <taxon>Asbolus</taxon>
    </lineage>
</organism>
<reference evidence="1 2" key="1">
    <citation type="submission" date="2017-03" db="EMBL/GenBank/DDBJ databases">
        <title>Genome of the blue death feigning beetle - Asbolus verrucosus.</title>
        <authorList>
            <person name="Rider S.D."/>
        </authorList>
    </citation>
    <scope>NUCLEOTIDE SEQUENCE [LARGE SCALE GENOMIC DNA]</scope>
    <source>
        <strain evidence="1">Butters</strain>
        <tissue evidence="1">Head and leg muscle</tissue>
    </source>
</reference>
<dbReference type="AlphaFoldDB" id="A0A482VWQ1"/>
<dbReference type="PANTHER" id="PTHR32046:SF11">
    <property type="entry name" value="IMMUNE-ASSOCIATED NUCLEOTIDE-BINDING PROTEIN 10-LIKE"/>
    <property type="match status" value="1"/>
</dbReference>
<keyword evidence="2" id="KW-1185">Reference proteome</keyword>
<dbReference type="InterPro" id="IPR025662">
    <property type="entry name" value="Sigma_54_int_dom_ATP-bd_1"/>
</dbReference>
<dbReference type="InterPro" id="IPR027417">
    <property type="entry name" value="P-loop_NTPase"/>
</dbReference>
<dbReference type="CDD" id="cd00882">
    <property type="entry name" value="Ras_like_GTPase"/>
    <property type="match status" value="1"/>
</dbReference>
<feature type="non-terminal residue" evidence="1">
    <location>
        <position position="358"/>
    </location>
</feature>
<dbReference type="SUPFAM" id="SSF52540">
    <property type="entry name" value="P-loop containing nucleoside triphosphate hydrolases"/>
    <property type="match status" value="1"/>
</dbReference>
<dbReference type="PANTHER" id="PTHR32046">
    <property type="entry name" value="G DOMAIN-CONTAINING PROTEIN"/>
    <property type="match status" value="1"/>
</dbReference>
<name>A0A482VWQ1_ASBVE</name>
<accession>A0A482VWQ1</accession>
<comment type="caution">
    <text evidence="1">The sequence shown here is derived from an EMBL/GenBank/DDBJ whole genome shotgun (WGS) entry which is preliminary data.</text>
</comment>
<dbReference type="Proteomes" id="UP000292052">
    <property type="component" value="Unassembled WGS sequence"/>
</dbReference>
<protein>
    <submittedName>
        <fullName evidence="1">Septin domain containing protein</fullName>
    </submittedName>
</protein>
<dbReference type="PROSITE" id="PS00675">
    <property type="entry name" value="SIGMA54_INTERACT_1"/>
    <property type="match status" value="1"/>
</dbReference>
<sequence length="358" mass="40295">MSATETQDVNILLLGETGVGKSTFINAFVNYLQTEDFENALTKDAIILIPTLATVMDAEGSLIEIREGTADDNEVQEVGASATQDVKTYVFPIPEKNILIRLIDSPGMGDTRGLDVDNDNCEHIFTYLSQLKELHGICFLMKPTNTRSTVFFEYCLKQILSRLDSSACANIIFVFTNTRGTDYTPGDTLPCLQKIINELEANSSHVKIPLKQNIFCLDNEPFKTWIAVRKGHQVKDRLLKGCRESWDVSSKECKRLFAYILGENENFPLQPHQLQTTTSVNEARRLILQLSKPSADISQLIDDNIRTLGKHKYDLNQENQSLNELKSKLYIPVMNIETEKLTEPRTVCTSSSCMDVIT</sequence>
<dbReference type="STRING" id="1661398.A0A482VWQ1"/>
<dbReference type="Gene3D" id="3.40.50.300">
    <property type="entry name" value="P-loop containing nucleotide triphosphate hydrolases"/>
    <property type="match status" value="1"/>
</dbReference>
<gene>
    <name evidence="1" type="ORF">BDFB_003650</name>
</gene>
<dbReference type="EMBL" id="QDEB01057634">
    <property type="protein sequence ID" value="RZC36909.1"/>
    <property type="molecule type" value="Genomic_DNA"/>
</dbReference>
<proteinExistence type="predicted"/>
<dbReference type="OrthoDB" id="2386367at2759"/>
<evidence type="ECO:0000313" key="1">
    <source>
        <dbReference type="EMBL" id="RZC36909.1"/>
    </source>
</evidence>
<evidence type="ECO:0000313" key="2">
    <source>
        <dbReference type="Proteomes" id="UP000292052"/>
    </source>
</evidence>